<dbReference type="InterPro" id="IPR013324">
    <property type="entry name" value="RNA_pol_sigma_r3/r4-like"/>
</dbReference>
<accession>A0A0G0Q5X4</accession>
<dbReference type="Pfam" id="PF04542">
    <property type="entry name" value="Sigma70_r2"/>
    <property type="match status" value="1"/>
</dbReference>
<sequence length="177" mass="20671">MTDIELVTASLKDKENFRHIVDKYQAPLLRYIKRILYLSINDAEDILQEAFITIYQNLNQYDGKFKLSSWVYRIAHNIAISHIRHNGKHLGISITTEELEKIQNEDTSLDIDLSNSEFVEKLTARLDHKYKEVILLRFFEDKSYTEISDILRISKGTVGSLINRGLSKLKKLLKDEK</sequence>
<evidence type="ECO:0000259" key="5">
    <source>
        <dbReference type="Pfam" id="PF04542"/>
    </source>
</evidence>
<dbReference type="SUPFAM" id="SSF88659">
    <property type="entry name" value="Sigma3 and sigma4 domains of RNA polymerase sigma factors"/>
    <property type="match status" value="1"/>
</dbReference>
<dbReference type="SUPFAM" id="SSF88946">
    <property type="entry name" value="Sigma2 domain of RNA polymerase sigma factors"/>
    <property type="match status" value="1"/>
</dbReference>
<organism evidence="7 8">
    <name type="scientific">candidate division WS6 bacterium GW2011_GWF2_39_15</name>
    <dbReference type="NCBI Taxonomy" id="1619100"/>
    <lineage>
        <taxon>Bacteria</taxon>
        <taxon>Candidatus Dojkabacteria</taxon>
    </lineage>
</organism>
<dbReference type="AlphaFoldDB" id="A0A0G0Q5X4"/>
<dbReference type="Pfam" id="PF08281">
    <property type="entry name" value="Sigma70_r4_2"/>
    <property type="match status" value="1"/>
</dbReference>
<evidence type="ECO:0000256" key="1">
    <source>
        <dbReference type="ARBA" id="ARBA00010641"/>
    </source>
</evidence>
<keyword evidence="3" id="KW-0731">Sigma factor</keyword>
<dbReference type="STRING" id="1619100.UT34_C0002G0322"/>
<evidence type="ECO:0000256" key="2">
    <source>
        <dbReference type="ARBA" id="ARBA00023015"/>
    </source>
</evidence>
<protein>
    <submittedName>
        <fullName evidence="7">RNA polymerase, sigma-24 subunit, ECF subfamily</fullName>
    </submittedName>
</protein>
<evidence type="ECO:0000259" key="6">
    <source>
        <dbReference type="Pfam" id="PF08281"/>
    </source>
</evidence>
<feature type="domain" description="RNA polymerase sigma factor 70 region 4 type 2" evidence="6">
    <location>
        <begin position="121"/>
        <end position="169"/>
    </location>
</feature>
<gene>
    <name evidence="7" type="ORF">UT34_C0002G0322</name>
</gene>
<dbReference type="NCBIfam" id="TIGR02937">
    <property type="entry name" value="sigma70-ECF"/>
    <property type="match status" value="1"/>
</dbReference>
<comment type="caution">
    <text evidence="7">The sequence shown here is derived from an EMBL/GenBank/DDBJ whole genome shotgun (WGS) entry which is preliminary data.</text>
</comment>
<dbReference type="GO" id="GO:0006352">
    <property type="term" value="P:DNA-templated transcription initiation"/>
    <property type="evidence" value="ECO:0007669"/>
    <property type="project" value="InterPro"/>
</dbReference>
<dbReference type="InterPro" id="IPR039425">
    <property type="entry name" value="RNA_pol_sigma-70-like"/>
</dbReference>
<name>A0A0G0Q5X4_9BACT</name>
<dbReference type="PANTHER" id="PTHR43133">
    <property type="entry name" value="RNA POLYMERASE ECF-TYPE SIGMA FACTO"/>
    <property type="match status" value="1"/>
</dbReference>
<dbReference type="PANTHER" id="PTHR43133:SF51">
    <property type="entry name" value="RNA POLYMERASE SIGMA FACTOR"/>
    <property type="match status" value="1"/>
</dbReference>
<dbReference type="GO" id="GO:0003677">
    <property type="term" value="F:DNA binding"/>
    <property type="evidence" value="ECO:0007669"/>
    <property type="project" value="InterPro"/>
</dbReference>
<dbReference type="Gene3D" id="1.10.10.10">
    <property type="entry name" value="Winged helix-like DNA-binding domain superfamily/Winged helix DNA-binding domain"/>
    <property type="match status" value="1"/>
</dbReference>
<dbReference type="CDD" id="cd06171">
    <property type="entry name" value="Sigma70_r4"/>
    <property type="match status" value="1"/>
</dbReference>
<evidence type="ECO:0000313" key="8">
    <source>
        <dbReference type="Proteomes" id="UP000034799"/>
    </source>
</evidence>
<feature type="domain" description="RNA polymerase sigma-70 region 2" evidence="5">
    <location>
        <begin position="21"/>
        <end position="87"/>
    </location>
</feature>
<keyword evidence="2" id="KW-0805">Transcription regulation</keyword>
<evidence type="ECO:0000256" key="4">
    <source>
        <dbReference type="ARBA" id="ARBA00023163"/>
    </source>
</evidence>
<dbReference type="InterPro" id="IPR014284">
    <property type="entry name" value="RNA_pol_sigma-70_dom"/>
</dbReference>
<dbReference type="Proteomes" id="UP000034799">
    <property type="component" value="Unassembled WGS sequence"/>
</dbReference>
<dbReference type="Gene3D" id="1.10.1740.10">
    <property type="match status" value="1"/>
</dbReference>
<proteinExistence type="inferred from homology"/>
<reference evidence="7 8" key="1">
    <citation type="journal article" date="2015" name="Nature">
        <title>rRNA introns, odd ribosomes, and small enigmatic genomes across a large radiation of phyla.</title>
        <authorList>
            <person name="Brown C.T."/>
            <person name="Hug L.A."/>
            <person name="Thomas B.C."/>
            <person name="Sharon I."/>
            <person name="Castelle C.J."/>
            <person name="Singh A."/>
            <person name="Wilkins M.J."/>
            <person name="Williams K.H."/>
            <person name="Banfield J.F."/>
        </authorList>
    </citation>
    <scope>NUCLEOTIDE SEQUENCE [LARGE SCALE GENOMIC DNA]</scope>
</reference>
<dbReference type="InterPro" id="IPR007627">
    <property type="entry name" value="RNA_pol_sigma70_r2"/>
</dbReference>
<dbReference type="EMBL" id="LBWK01000002">
    <property type="protein sequence ID" value="KKR05815.1"/>
    <property type="molecule type" value="Genomic_DNA"/>
</dbReference>
<dbReference type="GO" id="GO:0016987">
    <property type="term" value="F:sigma factor activity"/>
    <property type="evidence" value="ECO:0007669"/>
    <property type="project" value="UniProtKB-KW"/>
</dbReference>
<dbReference type="InterPro" id="IPR013325">
    <property type="entry name" value="RNA_pol_sigma_r2"/>
</dbReference>
<evidence type="ECO:0000256" key="3">
    <source>
        <dbReference type="ARBA" id="ARBA00023082"/>
    </source>
</evidence>
<evidence type="ECO:0000313" key="7">
    <source>
        <dbReference type="EMBL" id="KKR05815.1"/>
    </source>
</evidence>
<comment type="similarity">
    <text evidence="1">Belongs to the sigma-70 factor family. ECF subfamily.</text>
</comment>
<dbReference type="InterPro" id="IPR036388">
    <property type="entry name" value="WH-like_DNA-bd_sf"/>
</dbReference>
<dbReference type="InterPro" id="IPR013249">
    <property type="entry name" value="RNA_pol_sigma70_r4_t2"/>
</dbReference>
<keyword evidence="4" id="KW-0804">Transcription</keyword>